<accession>A0AAD0A915</accession>
<feature type="signal peptide" evidence="1">
    <location>
        <begin position="1"/>
        <end position="25"/>
    </location>
</feature>
<evidence type="ECO:0000256" key="1">
    <source>
        <dbReference type="SAM" id="SignalP"/>
    </source>
</evidence>
<dbReference type="RefSeq" id="WP_015021588.1">
    <property type="nucleotide sequence ID" value="NZ_CP017696.1"/>
</dbReference>
<dbReference type="InterPro" id="IPR006059">
    <property type="entry name" value="SBP"/>
</dbReference>
<protein>
    <submittedName>
        <fullName evidence="2">Sugar ABC transporter substrate-binding protein</fullName>
    </submittedName>
</protein>
<organism evidence="2 3">
    <name type="scientific">Bifidobacterium asteroides DSM 20089</name>
    <dbReference type="NCBI Taxonomy" id="1437594"/>
    <lineage>
        <taxon>Bacteria</taxon>
        <taxon>Bacillati</taxon>
        <taxon>Actinomycetota</taxon>
        <taxon>Actinomycetes</taxon>
        <taxon>Bifidobacteriales</taxon>
        <taxon>Bifidobacteriaceae</taxon>
        <taxon>Bifidobacterium</taxon>
    </lineage>
</organism>
<evidence type="ECO:0000313" key="2">
    <source>
        <dbReference type="EMBL" id="ATO41088.1"/>
    </source>
</evidence>
<gene>
    <name evidence="2" type="ORF">BA20089_02090</name>
</gene>
<dbReference type="AlphaFoldDB" id="A0AAD0A915"/>
<keyword evidence="1" id="KW-0732">Signal</keyword>
<dbReference type="CDD" id="cd13585">
    <property type="entry name" value="PBP2_TMBP_like"/>
    <property type="match status" value="1"/>
</dbReference>
<sequence>MKHSRMTKFATVATVAAFATTLLSACGGGSSTTQSGHANDVEQALEKGGDLVYWTWTSSADTQVKAFEKHYPKVHVKVVNPGSGAAAYTKMMNAIKSGSNVPDIMQIEYQALSQFYTPGNLLDLAPYGFASLKNQYAASAWSSVSVGGKVYGLPQDTGPMVLYYNKKVFDSFGISEPPKTWDEFVKDGEIMQQKDPSVHITSDSGQGNLVASLLWQAGSHAFKVSGSNVTINLSDPGAQRWAAVWDKLIGEHLITTVANQGTEWYQAANKGKMASIISASWLRNTLQTSVKESAGDWRVAPMPTYDGKPASANYGGSSQAVYAKTKNPALAAGFVKWLNNSRESIELATASGGFPSTVKDLNAQDFLEEKADYFGGQQVNKVFNQSSKDIRSGWQFLPYQVYANSIVNDSIGKAYEGSVRFEDALKTFQKDLVKYGNEQGYTVKGL</sequence>
<dbReference type="PANTHER" id="PTHR43649">
    <property type="entry name" value="ARABINOSE-BINDING PROTEIN-RELATED"/>
    <property type="match status" value="1"/>
</dbReference>
<feature type="chain" id="PRO_5042092380" evidence="1">
    <location>
        <begin position="26"/>
        <end position="446"/>
    </location>
</feature>
<name>A0AAD0A915_9BIFI</name>
<dbReference type="SUPFAM" id="SSF53850">
    <property type="entry name" value="Periplasmic binding protein-like II"/>
    <property type="match status" value="1"/>
</dbReference>
<dbReference type="EMBL" id="CP017696">
    <property type="protein sequence ID" value="ATO41088.1"/>
    <property type="molecule type" value="Genomic_DNA"/>
</dbReference>
<dbReference type="InterPro" id="IPR050490">
    <property type="entry name" value="Bact_solute-bd_prot1"/>
</dbReference>
<dbReference type="Pfam" id="PF01547">
    <property type="entry name" value="SBP_bac_1"/>
    <property type="match status" value="1"/>
</dbReference>
<dbReference type="PROSITE" id="PS51257">
    <property type="entry name" value="PROKAR_LIPOPROTEIN"/>
    <property type="match status" value="1"/>
</dbReference>
<dbReference type="Gene3D" id="3.40.190.10">
    <property type="entry name" value="Periplasmic binding protein-like II"/>
    <property type="match status" value="1"/>
</dbReference>
<evidence type="ECO:0000313" key="3">
    <source>
        <dbReference type="Proteomes" id="UP000224056"/>
    </source>
</evidence>
<dbReference type="GeneID" id="93050168"/>
<proteinExistence type="predicted"/>
<dbReference type="PANTHER" id="PTHR43649:SF14">
    <property type="entry name" value="BLR3389 PROTEIN"/>
    <property type="match status" value="1"/>
</dbReference>
<reference evidence="2 3" key="1">
    <citation type="submission" date="2016-10" db="EMBL/GenBank/DDBJ databases">
        <title>The whole genome sequencing and assembly of B. asteroides DSM 20089 strain.</title>
        <authorList>
            <person name="Lee Y.-J."/>
            <person name="Park M.-K."/>
            <person name="Yi H."/>
            <person name="Bahn Y.-S."/>
            <person name="Kim J.F."/>
            <person name="Lee D.-W."/>
        </authorList>
    </citation>
    <scope>NUCLEOTIDE SEQUENCE [LARGE SCALE GENOMIC DNA]</scope>
    <source>
        <strain evidence="2 3">DSM 20089</strain>
    </source>
</reference>
<dbReference type="Proteomes" id="UP000224056">
    <property type="component" value="Chromosome"/>
</dbReference>